<name>A0A812VJ40_9DINO</name>
<reference evidence="1" key="1">
    <citation type="submission" date="2021-02" db="EMBL/GenBank/DDBJ databases">
        <authorList>
            <person name="Dougan E. K."/>
            <person name="Rhodes N."/>
            <person name="Thang M."/>
            <person name="Chan C."/>
        </authorList>
    </citation>
    <scope>NUCLEOTIDE SEQUENCE</scope>
</reference>
<comment type="caution">
    <text evidence="1">The sequence shown here is derived from an EMBL/GenBank/DDBJ whole genome shotgun (WGS) entry which is preliminary data.</text>
</comment>
<dbReference type="AlphaFoldDB" id="A0A812VJ40"/>
<sequence length="123" mass="13747">MGHNQTSCSQADVLVIPPDGLCGWHCLVASRDVQGFLAVERTSLGYAKAVDRLRLETHLARTLCKETCDLALERSPHQQEAIERVRCQEFFAMEDLAWIADALQISVRASCDPEAPMHFHRGV</sequence>
<accession>A0A812VJ40</accession>
<protein>
    <submittedName>
        <fullName evidence="1">Uncharacterized protein</fullName>
    </submittedName>
</protein>
<keyword evidence="2" id="KW-1185">Reference proteome</keyword>
<evidence type="ECO:0000313" key="1">
    <source>
        <dbReference type="EMBL" id="CAE7642028.1"/>
    </source>
</evidence>
<evidence type="ECO:0000313" key="2">
    <source>
        <dbReference type="Proteomes" id="UP000601435"/>
    </source>
</evidence>
<organism evidence="1 2">
    <name type="scientific">Symbiodinium necroappetens</name>
    <dbReference type="NCBI Taxonomy" id="1628268"/>
    <lineage>
        <taxon>Eukaryota</taxon>
        <taxon>Sar</taxon>
        <taxon>Alveolata</taxon>
        <taxon>Dinophyceae</taxon>
        <taxon>Suessiales</taxon>
        <taxon>Symbiodiniaceae</taxon>
        <taxon>Symbiodinium</taxon>
    </lineage>
</organism>
<dbReference type="EMBL" id="CAJNJA010030331">
    <property type="protein sequence ID" value="CAE7642028.1"/>
    <property type="molecule type" value="Genomic_DNA"/>
</dbReference>
<dbReference type="Proteomes" id="UP000601435">
    <property type="component" value="Unassembled WGS sequence"/>
</dbReference>
<dbReference type="OrthoDB" id="408790at2759"/>
<gene>
    <name evidence="1" type="ORF">SNEC2469_LOCUS18138</name>
</gene>
<proteinExistence type="predicted"/>